<gene>
    <name evidence="1" type="ORF">Q9L58_008846</name>
</gene>
<name>A0ABR3G8U1_9PEZI</name>
<evidence type="ECO:0000313" key="2">
    <source>
        <dbReference type="Proteomes" id="UP001447188"/>
    </source>
</evidence>
<proteinExistence type="predicted"/>
<sequence>MSNGSTNHHKLVDKFTYRSAFKYDKKGIKQFLEKTCTKHTGLPLTEKEKKDLQALWKEMIEPYFSTDCPRKSSCSCQDKSYHASKPASENGKLKPCCEKQIRLTYNKSTKQFKLNPVMVHLHGIEIPVYSIHCALAAVLTITLMPPNLSPNKIHDYAYCLASLLGKWCFIIVDKDPFYFPAMVFVMCGTGTSSNSSSSNLSTTLWSCGTSKSVILGVLDRYQHKLDKHAERLMQSWRVGRQNMVDNAIGISFNEEELPRSQPPRSKQALRKFLCMVPEKRREDAEGIQRIYEENMKLPEEEPTDTIWKFGDCAESVPIALIGNTCQGYAIGIALKPGEIYELVKNISKLDKIQPPGSIKSEPSCQICQWNFAGLQYKRNIEVHDIFEK</sequence>
<reference evidence="1 2" key="1">
    <citation type="submission" date="2024-02" db="EMBL/GenBank/DDBJ databases">
        <title>Discinaceae phylogenomics.</title>
        <authorList>
            <person name="Dirks A.C."/>
            <person name="James T.Y."/>
        </authorList>
    </citation>
    <scope>NUCLEOTIDE SEQUENCE [LARGE SCALE GENOMIC DNA]</scope>
    <source>
        <strain evidence="1 2">ACD0624</strain>
    </source>
</reference>
<dbReference type="EMBL" id="JBBBZM010000177">
    <property type="protein sequence ID" value="KAL0632283.1"/>
    <property type="molecule type" value="Genomic_DNA"/>
</dbReference>
<dbReference type="Proteomes" id="UP001447188">
    <property type="component" value="Unassembled WGS sequence"/>
</dbReference>
<keyword evidence="2" id="KW-1185">Reference proteome</keyword>
<accession>A0ABR3G8U1</accession>
<organism evidence="1 2">
    <name type="scientific">Discina gigas</name>
    <dbReference type="NCBI Taxonomy" id="1032678"/>
    <lineage>
        <taxon>Eukaryota</taxon>
        <taxon>Fungi</taxon>
        <taxon>Dikarya</taxon>
        <taxon>Ascomycota</taxon>
        <taxon>Pezizomycotina</taxon>
        <taxon>Pezizomycetes</taxon>
        <taxon>Pezizales</taxon>
        <taxon>Discinaceae</taxon>
        <taxon>Discina</taxon>
    </lineage>
</organism>
<protein>
    <submittedName>
        <fullName evidence="1">Uncharacterized protein</fullName>
    </submittedName>
</protein>
<comment type="caution">
    <text evidence="1">The sequence shown here is derived from an EMBL/GenBank/DDBJ whole genome shotgun (WGS) entry which is preliminary data.</text>
</comment>
<evidence type="ECO:0000313" key="1">
    <source>
        <dbReference type="EMBL" id="KAL0632283.1"/>
    </source>
</evidence>